<dbReference type="EMBL" id="CAVNYO010000399">
    <property type="protein sequence ID" value="CAK5273691.1"/>
    <property type="molecule type" value="Genomic_DNA"/>
</dbReference>
<protein>
    <submittedName>
        <fullName evidence="2">Uncharacterized protein</fullName>
    </submittedName>
</protein>
<gene>
    <name evidence="3" type="ORF">MYCIT1_LOCUS20322</name>
    <name evidence="2" type="ORF">MYCIT1_LOCUS9512</name>
</gene>
<comment type="caution">
    <text evidence="2">The sequence shown here is derived from an EMBL/GenBank/DDBJ whole genome shotgun (WGS) entry which is preliminary data.</text>
</comment>
<name>A0AAD2H362_9AGAR</name>
<keyword evidence="4" id="KW-1185">Reference proteome</keyword>
<evidence type="ECO:0000256" key="1">
    <source>
        <dbReference type="SAM" id="MobiDB-lite"/>
    </source>
</evidence>
<proteinExistence type="predicted"/>
<feature type="compositionally biased region" description="Polar residues" evidence="1">
    <location>
        <begin position="107"/>
        <end position="124"/>
    </location>
</feature>
<dbReference type="AlphaFoldDB" id="A0AAD2H362"/>
<dbReference type="EMBL" id="CAVNYO010000117">
    <property type="protein sequence ID" value="CAK5267200.1"/>
    <property type="molecule type" value="Genomic_DNA"/>
</dbReference>
<feature type="region of interest" description="Disordered" evidence="1">
    <location>
        <begin position="75"/>
        <end position="154"/>
    </location>
</feature>
<reference evidence="2" key="1">
    <citation type="submission" date="2023-11" db="EMBL/GenBank/DDBJ databases">
        <authorList>
            <person name="De Vega J J."/>
            <person name="De Vega J J."/>
        </authorList>
    </citation>
    <scope>NUCLEOTIDE SEQUENCE</scope>
</reference>
<dbReference type="Proteomes" id="UP001295794">
    <property type="component" value="Unassembled WGS sequence"/>
</dbReference>
<evidence type="ECO:0000313" key="3">
    <source>
        <dbReference type="EMBL" id="CAK5273691.1"/>
    </source>
</evidence>
<accession>A0AAD2H362</accession>
<feature type="compositionally biased region" description="Basic residues" evidence="1">
    <location>
        <begin position="30"/>
        <end position="43"/>
    </location>
</feature>
<organism evidence="2 4">
    <name type="scientific">Mycena citricolor</name>
    <dbReference type="NCBI Taxonomy" id="2018698"/>
    <lineage>
        <taxon>Eukaryota</taxon>
        <taxon>Fungi</taxon>
        <taxon>Dikarya</taxon>
        <taxon>Basidiomycota</taxon>
        <taxon>Agaricomycotina</taxon>
        <taxon>Agaricomycetes</taxon>
        <taxon>Agaricomycetidae</taxon>
        <taxon>Agaricales</taxon>
        <taxon>Marasmiineae</taxon>
        <taxon>Mycenaceae</taxon>
        <taxon>Mycena</taxon>
    </lineage>
</organism>
<sequence length="154" mass="17054">MHSSQFQYARDSKTTRGCVHITSKRPIQQRSHRSAHAASRRPPKSGIALRWQNGHTTVPQFLTAVEQLRPPARTLVGQIRPSPPCPSRNHAPRQQCRRTPYAAWKTPGSSRVSRPSRLRCSTQARARPGTGDCGGSETAGMRRARRSATPSGVR</sequence>
<evidence type="ECO:0000313" key="2">
    <source>
        <dbReference type="EMBL" id="CAK5267200.1"/>
    </source>
</evidence>
<evidence type="ECO:0000313" key="4">
    <source>
        <dbReference type="Proteomes" id="UP001295794"/>
    </source>
</evidence>
<feature type="region of interest" description="Disordered" evidence="1">
    <location>
        <begin position="1"/>
        <end position="47"/>
    </location>
</feature>